<comment type="caution">
    <text evidence="8">The sequence shown here is derived from an EMBL/GenBank/DDBJ whole genome shotgun (WGS) entry which is preliminary data.</text>
</comment>
<dbReference type="GO" id="GO:0005739">
    <property type="term" value="C:mitochondrion"/>
    <property type="evidence" value="ECO:0007669"/>
    <property type="project" value="UniProtKB-SubCell"/>
</dbReference>
<dbReference type="FunFam" id="3.90.226.10:FF:000026">
    <property type="entry name" value="3-hydroxyisobutyryl-CoA hydrolase, mitochondrial"/>
    <property type="match status" value="1"/>
</dbReference>
<keyword evidence="9" id="KW-1185">Reference proteome</keyword>
<dbReference type="PANTHER" id="PTHR43176:SF3">
    <property type="entry name" value="3-HYDROXYISOBUTYRYL-COA HYDROLASE, MITOCHONDRIAL"/>
    <property type="match status" value="1"/>
</dbReference>
<dbReference type="Gene3D" id="3.90.226.10">
    <property type="entry name" value="2-enoyl-CoA Hydratase, Chain A, domain 1"/>
    <property type="match status" value="1"/>
</dbReference>
<keyword evidence="4 8" id="KW-0378">Hydrolase</keyword>
<dbReference type="Proteomes" id="UP001139887">
    <property type="component" value="Unassembled WGS sequence"/>
</dbReference>
<dbReference type="InterPro" id="IPR032259">
    <property type="entry name" value="HIBYL-CoA-H"/>
</dbReference>
<dbReference type="EC" id="3.1.2.4" evidence="3"/>
<evidence type="ECO:0000256" key="2">
    <source>
        <dbReference type="ARBA" id="ARBA00004173"/>
    </source>
</evidence>
<dbReference type="AlphaFoldDB" id="A0A9W8LYX3"/>
<sequence>MRTSEGDKHVLTVNNLTGRTLVLNRPQALNSLTLPMVQTIERHLKNWENSELCNVVMLRSNSPKAFCAGGDVVQVSREWKNGNKAEAMKFFQKEYMVNHYIASYKKPVVAMLNGYTMGGGVGLSMHAAFRVASQSTVFAMPETKIGFFPDVGATFFLPRLDGHMGVYLGLTGRMLKGRDLLYSGIATHYVPSERHGMLEQRLQGLGSSDYDVVNDAIEEFVAQPEDGPMEYSLYHVRGAIDRCFQHNSLESIIRALEEEKQTSNEHIAAWAQATLDQLSQMSPSSLKLTLEQLRRGAQLNIQQAFALELGLAEKRLESHDMHEGIEALLVRKSNDPQWDPKSLEEVNMQEMYPDYFTATYTYKPEFVHEEVAFSEYPHKYGLPSEKEIAALISGENPQAGNFRLTRADVLQFYEREYGGKVGVKQKVGWVFDNLENN</sequence>
<dbReference type="SUPFAM" id="SSF52096">
    <property type="entry name" value="ClpP/crotonase"/>
    <property type="match status" value="1"/>
</dbReference>
<comment type="catalytic activity">
    <reaction evidence="1">
        <text>3-hydroxy-2-methylpropanoyl-CoA + H2O = 3-hydroxy-2-methylpropanoate + CoA + H(+)</text>
        <dbReference type="Rhea" id="RHEA:20888"/>
        <dbReference type="ChEBI" id="CHEBI:11805"/>
        <dbReference type="ChEBI" id="CHEBI:15377"/>
        <dbReference type="ChEBI" id="CHEBI:15378"/>
        <dbReference type="ChEBI" id="CHEBI:57287"/>
        <dbReference type="ChEBI" id="CHEBI:57340"/>
        <dbReference type="EC" id="3.1.2.4"/>
    </reaction>
</comment>
<evidence type="ECO:0000256" key="6">
    <source>
        <dbReference type="ARBA" id="ARBA00031181"/>
    </source>
</evidence>
<dbReference type="Pfam" id="PF16113">
    <property type="entry name" value="ECH_2"/>
    <property type="match status" value="1"/>
</dbReference>
<gene>
    <name evidence="8" type="primary">EHD3</name>
    <name evidence="8" type="ORF">IWW36_003507</name>
</gene>
<evidence type="ECO:0000256" key="4">
    <source>
        <dbReference type="ARBA" id="ARBA00022801"/>
    </source>
</evidence>
<keyword evidence="5" id="KW-0496">Mitochondrion</keyword>
<dbReference type="GO" id="GO:0003860">
    <property type="term" value="F:3-hydroxyisobutyryl-CoA hydrolase activity"/>
    <property type="evidence" value="ECO:0007669"/>
    <property type="project" value="UniProtKB-EC"/>
</dbReference>
<name>A0A9W8LYX3_9FUNG</name>
<dbReference type="EMBL" id="JANBUW010000215">
    <property type="protein sequence ID" value="KAJ2848084.1"/>
    <property type="molecule type" value="Genomic_DNA"/>
</dbReference>
<dbReference type="InterPro" id="IPR029045">
    <property type="entry name" value="ClpP/crotonase-like_dom_sf"/>
</dbReference>
<reference evidence="8" key="1">
    <citation type="submission" date="2022-07" db="EMBL/GenBank/DDBJ databases">
        <title>Phylogenomic reconstructions and comparative analyses of Kickxellomycotina fungi.</title>
        <authorList>
            <person name="Reynolds N.K."/>
            <person name="Stajich J.E."/>
            <person name="Barry K."/>
            <person name="Grigoriev I.V."/>
            <person name="Crous P."/>
            <person name="Smith M.E."/>
        </authorList>
    </citation>
    <scope>NUCLEOTIDE SEQUENCE</scope>
    <source>
        <strain evidence="8">NRRL 1566</strain>
    </source>
</reference>
<dbReference type="NCBIfam" id="NF004127">
    <property type="entry name" value="PRK05617.1"/>
    <property type="match status" value="1"/>
</dbReference>
<dbReference type="GO" id="GO:0006574">
    <property type="term" value="P:L-valine catabolic process"/>
    <property type="evidence" value="ECO:0007669"/>
    <property type="project" value="TreeGrafter"/>
</dbReference>
<dbReference type="CDD" id="cd06558">
    <property type="entry name" value="crotonase-like"/>
    <property type="match status" value="1"/>
</dbReference>
<proteinExistence type="predicted"/>
<evidence type="ECO:0000313" key="9">
    <source>
        <dbReference type="Proteomes" id="UP001139887"/>
    </source>
</evidence>
<evidence type="ECO:0000313" key="8">
    <source>
        <dbReference type="EMBL" id="KAJ2848084.1"/>
    </source>
</evidence>
<dbReference type="PANTHER" id="PTHR43176">
    <property type="entry name" value="3-HYDROXYISOBUTYRYL-COA HYDROLASE-RELATED"/>
    <property type="match status" value="1"/>
</dbReference>
<evidence type="ECO:0000256" key="1">
    <source>
        <dbReference type="ARBA" id="ARBA00001709"/>
    </source>
</evidence>
<dbReference type="OrthoDB" id="1737613at2759"/>
<accession>A0A9W8LYX3</accession>
<evidence type="ECO:0000259" key="7">
    <source>
        <dbReference type="Pfam" id="PF16113"/>
    </source>
</evidence>
<evidence type="ECO:0000256" key="5">
    <source>
        <dbReference type="ARBA" id="ARBA00023128"/>
    </source>
</evidence>
<protein>
    <recommendedName>
        <fullName evidence="3">3-hydroxyisobutyryl-CoA hydrolase</fullName>
        <ecNumber evidence="3">3.1.2.4</ecNumber>
    </recommendedName>
    <alternativeName>
        <fullName evidence="6">3-hydroxyisobutyryl-coenzyme A hydrolase</fullName>
    </alternativeName>
</protein>
<evidence type="ECO:0000256" key="3">
    <source>
        <dbReference type="ARBA" id="ARBA00011915"/>
    </source>
</evidence>
<feature type="domain" description="Enoyl-CoA hydratase/isomerase" evidence="7">
    <location>
        <begin position="19"/>
        <end position="351"/>
    </location>
</feature>
<organism evidence="8 9">
    <name type="scientific">Coemansia brasiliensis</name>
    <dbReference type="NCBI Taxonomy" id="2650707"/>
    <lineage>
        <taxon>Eukaryota</taxon>
        <taxon>Fungi</taxon>
        <taxon>Fungi incertae sedis</taxon>
        <taxon>Zoopagomycota</taxon>
        <taxon>Kickxellomycotina</taxon>
        <taxon>Kickxellomycetes</taxon>
        <taxon>Kickxellales</taxon>
        <taxon>Kickxellaceae</taxon>
        <taxon>Coemansia</taxon>
    </lineage>
</organism>
<dbReference type="InterPro" id="IPR045004">
    <property type="entry name" value="ECH_dom"/>
</dbReference>
<comment type="subcellular location">
    <subcellularLocation>
        <location evidence="2">Mitochondrion</location>
    </subcellularLocation>
</comment>